<keyword evidence="5" id="KW-0720">Serine protease</keyword>
<dbReference type="InterPro" id="IPR050430">
    <property type="entry name" value="Peptidase_S1"/>
</dbReference>
<dbReference type="GO" id="GO:0004252">
    <property type="term" value="F:serine-type endopeptidase activity"/>
    <property type="evidence" value="ECO:0007669"/>
    <property type="project" value="InterPro"/>
</dbReference>
<evidence type="ECO:0000256" key="6">
    <source>
        <dbReference type="ARBA" id="ARBA00023157"/>
    </source>
</evidence>
<reference evidence="8" key="1">
    <citation type="submission" date="2020-11" db="EMBL/GenBank/DDBJ databases">
        <authorList>
            <person name="Tran Van P."/>
        </authorList>
    </citation>
    <scope>NUCLEOTIDE SEQUENCE</scope>
</reference>
<proteinExistence type="inferred from homology"/>
<dbReference type="CDD" id="cd00190">
    <property type="entry name" value="Tryp_SPc"/>
    <property type="match status" value="1"/>
</dbReference>
<evidence type="ECO:0000256" key="2">
    <source>
        <dbReference type="ARBA" id="ARBA00007664"/>
    </source>
</evidence>
<sequence>MCDVLLKGVSSIKWQSSLRWNYHQQQLDLNSRTLRTKHVREVTELSVLLGTTYLTQGGIRINVSTFVTHASFDPEDAYKNDIAVVKISQSLILSSTIQPVILPSQSQYTSAGLTATLIGWGLLYNDGPLSDVLQQVDLLTYSDTECEQLLYGYPHAHNICAGVPGGGKGQCSGDSGGPLLVKGVQIGIVSWAPKPCTEQDYPEVYTEVSYFISWINRNIA</sequence>
<dbReference type="InterPro" id="IPR043504">
    <property type="entry name" value="Peptidase_S1_PA_chymotrypsin"/>
</dbReference>
<dbReference type="PRINTS" id="PR00722">
    <property type="entry name" value="CHYMOTRYPSIN"/>
</dbReference>
<comment type="subcellular location">
    <subcellularLocation>
        <location evidence="1">Secreted</location>
        <location evidence="1">Extracellular space</location>
    </subcellularLocation>
</comment>
<dbReference type="AlphaFoldDB" id="A0A7R9IIS3"/>
<gene>
    <name evidence="8" type="ORF">TTEB3V08_LOCUS7119</name>
</gene>
<dbReference type="InterPro" id="IPR033116">
    <property type="entry name" value="TRYPSIN_SER"/>
</dbReference>
<comment type="similarity">
    <text evidence="2">Belongs to the peptidase S1 family.</text>
</comment>
<dbReference type="Pfam" id="PF00089">
    <property type="entry name" value="Trypsin"/>
    <property type="match status" value="1"/>
</dbReference>
<dbReference type="InterPro" id="IPR001254">
    <property type="entry name" value="Trypsin_dom"/>
</dbReference>
<dbReference type="InterPro" id="IPR009003">
    <property type="entry name" value="Peptidase_S1_PA"/>
</dbReference>
<keyword evidence="6" id="KW-1015">Disulfide bond</keyword>
<dbReference type="Gene3D" id="2.40.10.10">
    <property type="entry name" value="Trypsin-like serine proteases"/>
    <property type="match status" value="2"/>
</dbReference>
<evidence type="ECO:0000256" key="3">
    <source>
        <dbReference type="ARBA" id="ARBA00022670"/>
    </source>
</evidence>
<dbReference type="GO" id="GO:0005576">
    <property type="term" value="C:extracellular region"/>
    <property type="evidence" value="ECO:0007669"/>
    <property type="project" value="UniProtKB-SubCell"/>
</dbReference>
<dbReference type="InterPro" id="IPR001314">
    <property type="entry name" value="Peptidase_S1A"/>
</dbReference>
<dbReference type="FunFam" id="2.40.10.10:FF:000036">
    <property type="entry name" value="Trypsin beta"/>
    <property type="match status" value="1"/>
</dbReference>
<dbReference type="SMART" id="SM00020">
    <property type="entry name" value="Tryp_SPc"/>
    <property type="match status" value="1"/>
</dbReference>
<evidence type="ECO:0000256" key="1">
    <source>
        <dbReference type="ARBA" id="ARBA00004239"/>
    </source>
</evidence>
<evidence type="ECO:0000313" key="8">
    <source>
        <dbReference type="EMBL" id="CAD7459154.1"/>
    </source>
</evidence>
<dbReference type="PANTHER" id="PTHR24276">
    <property type="entry name" value="POLYSERASE-RELATED"/>
    <property type="match status" value="1"/>
</dbReference>
<dbReference type="PANTHER" id="PTHR24276:SF98">
    <property type="entry name" value="FI18310P1-RELATED"/>
    <property type="match status" value="1"/>
</dbReference>
<protein>
    <recommendedName>
        <fullName evidence="7">Peptidase S1 domain-containing protein</fullName>
    </recommendedName>
</protein>
<dbReference type="EMBL" id="OE002691">
    <property type="protein sequence ID" value="CAD7459154.1"/>
    <property type="molecule type" value="Genomic_DNA"/>
</dbReference>
<keyword evidence="4" id="KW-0378">Hydrolase</keyword>
<feature type="domain" description="Peptidase S1" evidence="7">
    <location>
        <begin position="1"/>
        <end position="220"/>
    </location>
</feature>
<evidence type="ECO:0000256" key="5">
    <source>
        <dbReference type="ARBA" id="ARBA00022825"/>
    </source>
</evidence>
<evidence type="ECO:0000256" key="4">
    <source>
        <dbReference type="ARBA" id="ARBA00022801"/>
    </source>
</evidence>
<dbReference type="PROSITE" id="PS50240">
    <property type="entry name" value="TRYPSIN_DOM"/>
    <property type="match status" value="1"/>
</dbReference>
<accession>A0A7R9IIS3</accession>
<keyword evidence="3" id="KW-0645">Protease</keyword>
<evidence type="ECO:0000259" key="7">
    <source>
        <dbReference type="PROSITE" id="PS50240"/>
    </source>
</evidence>
<dbReference type="PROSITE" id="PS00135">
    <property type="entry name" value="TRYPSIN_SER"/>
    <property type="match status" value="1"/>
</dbReference>
<name>A0A7R9IIS3_9NEOP</name>
<organism evidence="8">
    <name type="scientific">Timema tahoe</name>
    <dbReference type="NCBI Taxonomy" id="61484"/>
    <lineage>
        <taxon>Eukaryota</taxon>
        <taxon>Metazoa</taxon>
        <taxon>Ecdysozoa</taxon>
        <taxon>Arthropoda</taxon>
        <taxon>Hexapoda</taxon>
        <taxon>Insecta</taxon>
        <taxon>Pterygota</taxon>
        <taxon>Neoptera</taxon>
        <taxon>Polyneoptera</taxon>
        <taxon>Phasmatodea</taxon>
        <taxon>Timematodea</taxon>
        <taxon>Timematoidea</taxon>
        <taxon>Timematidae</taxon>
        <taxon>Timema</taxon>
    </lineage>
</organism>
<dbReference type="GO" id="GO:0006508">
    <property type="term" value="P:proteolysis"/>
    <property type="evidence" value="ECO:0007669"/>
    <property type="project" value="UniProtKB-KW"/>
</dbReference>
<dbReference type="SUPFAM" id="SSF50494">
    <property type="entry name" value="Trypsin-like serine proteases"/>
    <property type="match status" value="1"/>
</dbReference>